<sequence length="185" mass="20075">MARLSIAVLALFAVAAVASAGAPPPPPKGPAGPQGPAPAGGVKAWLHQKEAQLKQWAGQEKAKLQGQWKEKVVPHIHDLTQKFGQQWQQKAPKIAALLKQKAGAAFEKASQCAENKRIFMLQRVVQAEAFSKKKGVLKTAPTFVDQTVLSEYFVQPQSPRGNKLFKNPASLRRYKRAAITHAISA</sequence>
<dbReference type="OrthoDB" id="10573085at2759"/>
<dbReference type="Proteomes" id="UP000504606">
    <property type="component" value="Unplaced"/>
</dbReference>
<feature type="region of interest" description="Disordered" evidence="1">
    <location>
        <begin position="20"/>
        <end position="42"/>
    </location>
</feature>
<accession>A0A6J1SW93</accession>
<evidence type="ECO:0000313" key="4">
    <source>
        <dbReference type="RefSeq" id="XP_026285142.2"/>
    </source>
</evidence>
<feature type="signal peptide" evidence="2">
    <location>
        <begin position="1"/>
        <end position="20"/>
    </location>
</feature>
<reference evidence="4" key="1">
    <citation type="submission" date="2025-08" db="UniProtKB">
        <authorList>
            <consortium name="RefSeq"/>
        </authorList>
    </citation>
    <scope>IDENTIFICATION</scope>
    <source>
        <tissue evidence="4">Whole organism</tissue>
    </source>
</reference>
<dbReference type="KEGG" id="foc:113211095"/>
<feature type="compositionally biased region" description="Pro residues" evidence="1">
    <location>
        <begin position="22"/>
        <end position="36"/>
    </location>
</feature>
<proteinExistence type="predicted"/>
<evidence type="ECO:0000313" key="3">
    <source>
        <dbReference type="Proteomes" id="UP000504606"/>
    </source>
</evidence>
<dbReference type="GeneID" id="113211095"/>
<evidence type="ECO:0000256" key="1">
    <source>
        <dbReference type="SAM" id="MobiDB-lite"/>
    </source>
</evidence>
<feature type="chain" id="PRO_5039253790" evidence="2">
    <location>
        <begin position="21"/>
        <end position="185"/>
    </location>
</feature>
<keyword evidence="3" id="KW-1185">Reference proteome</keyword>
<dbReference type="RefSeq" id="XP_026285142.2">
    <property type="nucleotide sequence ID" value="XM_026429357.2"/>
</dbReference>
<name>A0A6J1SW93_FRAOC</name>
<dbReference type="AlphaFoldDB" id="A0A6J1SW93"/>
<organism evidence="3 4">
    <name type="scientific">Frankliniella occidentalis</name>
    <name type="common">Western flower thrips</name>
    <name type="synonym">Euthrips occidentalis</name>
    <dbReference type="NCBI Taxonomy" id="133901"/>
    <lineage>
        <taxon>Eukaryota</taxon>
        <taxon>Metazoa</taxon>
        <taxon>Ecdysozoa</taxon>
        <taxon>Arthropoda</taxon>
        <taxon>Hexapoda</taxon>
        <taxon>Insecta</taxon>
        <taxon>Pterygota</taxon>
        <taxon>Neoptera</taxon>
        <taxon>Paraneoptera</taxon>
        <taxon>Thysanoptera</taxon>
        <taxon>Terebrantia</taxon>
        <taxon>Thripoidea</taxon>
        <taxon>Thripidae</taxon>
        <taxon>Frankliniella</taxon>
    </lineage>
</organism>
<gene>
    <name evidence="4" type="primary">LOC113211095</name>
</gene>
<keyword evidence="2" id="KW-0732">Signal</keyword>
<protein>
    <submittedName>
        <fullName evidence="4">Uncharacterized protein LOC113211095</fullName>
    </submittedName>
</protein>
<evidence type="ECO:0000256" key="2">
    <source>
        <dbReference type="SAM" id="SignalP"/>
    </source>
</evidence>